<dbReference type="PANTHER" id="PTHR42930:SF3">
    <property type="entry name" value="PHOSPHATE-SPECIFIC TRANSPORT SYSTEM ACCESSORY PROTEIN PHOU"/>
    <property type="match status" value="1"/>
</dbReference>
<dbReference type="Proteomes" id="UP001063698">
    <property type="component" value="Chromosome"/>
</dbReference>
<evidence type="ECO:0000313" key="3">
    <source>
        <dbReference type="EMBL" id="UXD22815.1"/>
    </source>
</evidence>
<dbReference type="InterPro" id="IPR038078">
    <property type="entry name" value="PhoU-like_sf"/>
</dbReference>
<feature type="coiled-coil region" evidence="1">
    <location>
        <begin position="38"/>
        <end position="65"/>
    </location>
</feature>
<gene>
    <name evidence="3" type="ORF">IPA_08470</name>
</gene>
<accession>A0A977PLZ4</accession>
<protein>
    <recommendedName>
        <fullName evidence="2">PhoU domain-containing protein</fullName>
    </recommendedName>
</protein>
<feature type="domain" description="PhoU" evidence="2">
    <location>
        <begin position="120"/>
        <end position="198"/>
    </location>
</feature>
<evidence type="ECO:0000256" key="1">
    <source>
        <dbReference type="SAM" id="Coils"/>
    </source>
</evidence>
<dbReference type="PANTHER" id="PTHR42930">
    <property type="entry name" value="PHOSPHATE-SPECIFIC TRANSPORT SYSTEM ACCESSORY PROTEIN PHOU"/>
    <property type="match status" value="1"/>
</dbReference>
<proteinExistence type="predicted"/>
<dbReference type="InterPro" id="IPR026022">
    <property type="entry name" value="PhoU_dom"/>
</dbReference>
<dbReference type="SUPFAM" id="SSF109755">
    <property type="entry name" value="PhoU-like"/>
    <property type="match status" value="1"/>
</dbReference>
<name>A0A977PLZ4_9CREN</name>
<evidence type="ECO:0000313" key="4">
    <source>
        <dbReference type="Proteomes" id="UP001063698"/>
    </source>
</evidence>
<dbReference type="AlphaFoldDB" id="A0A977PLZ4"/>
<dbReference type="GO" id="GO:0030643">
    <property type="term" value="P:intracellular phosphate ion homeostasis"/>
    <property type="evidence" value="ECO:0007669"/>
    <property type="project" value="InterPro"/>
</dbReference>
<dbReference type="Pfam" id="PF01895">
    <property type="entry name" value="PhoU"/>
    <property type="match status" value="2"/>
</dbReference>
<dbReference type="InterPro" id="IPR028366">
    <property type="entry name" value="PhoU"/>
</dbReference>
<dbReference type="GO" id="GO:0045936">
    <property type="term" value="P:negative regulation of phosphate metabolic process"/>
    <property type="evidence" value="ECO:0007669"/>
    <property type="project" value="InterPro"/>
</dbReference>
<dbReference type="EMBL" id="CP006868">
    <property type="protein sequence ID" value="UXD22815.1"/>
    <property type="molecule type" value="Genomic_DNA"/>
</dbReference>
<reference evidence="3" key="1">
    <citation type="submission" date="2013-11" db="EMBL/GenBank/DDBJ databases">
        <title>Comparative genomics of Ignicoccus.</title>
        <authorList>
            <person name="Podar M."/>
        </authorList>
    </citation>
    <scope>NUCLEOTIDE SEQUENCE</scope>
    <source>
        <strain evidence="3">DSM 13166</strain>
    </source>
</reference>
<dbReference type="Gene3D" id="1.20.58.220">
    <property type="entry name" value="Phosphate transport system protein phou homolog 2, domain 2"/>
    <property type="match status" value="1"/>
</dbReference>
<organism evidence="3 4">
    <name type="scientific">Ignicoccus pacificus DSM 13166</name>
    <dbReference type="NCBI Taxonomy" id="940294"/>
    <lineage>
        <taxon>Archaea</taxon>
        <taxon>Thermoproteota</taxon>
        <taxon>Thermoprotei</taxon>
        <taxon>Desulfurococcales</taxon>
        <taxon>Desulfurococcaceae</taxon>
        <taxon>Ignicoccus</taxon>
    </lineage>
</organism>
<evidence type="ECO:0000259" key="2">
    <source>
        <dbReference type="Pfam" id="PF01895"/>
    </source>
</evidence>
<keyword evidence="4" id="KW-1185">Reference proteome</keyword>
<keyword evidence="1" id="KW-0175">Coiled coil</keyword>
<sequence length="210" mass="23728">MRLVEIGLKELNALVGKAADLSMEAFDTALQAIKDKNREEKRLKVKELVKELRKLREEIDELSLEIIARYQPVASELRRVKAAIELGYAFLRFGRYSYDALAAFSRAEKLGIECDSKKFDEMAPIVKGMMQDAIKSIKELDVILALKVISKDDEVDQLYHKYLTEIMTSYDSVACAVVEALAIKFLERAADHSVHVAAQTVFVVEGKMPE</sequence>
<dbReference type="KEGG" id="ipc:IPA_08470"/>
<feature type="domain" description="PhoU" evidence="2">
    <location>
        <begin position="17"/>
        <end position="99"/>
    </location>
</feature>